<dbReference type="Gene3D" id="3.40.50.300">
    <property type="entry name" value="P-loop containing nucleotide triphosphate hydrolases"/>
    <property type="match status" value="1"/>
</dbReference>
<protein>
    <recommendedName>
        <fullName evidence="3">Sulfotransferase family protein</fullName>
    </recommendedName>
</protein>
<dbReference type="PANTHER" id="PTHR32301">
    <property type="entry name" value="COUNTIN RECEPTOR CNR3-RELATED"/>
    <property type="match status" value="1"/>
</dbReference>
<dbReference type="Proteomes" id="UP000605253">
    <property type="component" value="Unassembled WGS sequence"/>
</dbReference>
<dbReference type="PANTHER" id="PTHR32301:SF6">
    <property type="entry name" value="GOLVESIN-RELATED"/>
    <property type="match status" value="1"/>
</dbReference>
<comment type="caution">
    <text evidence="1">The sequence shown here is derived from an EMBL/GenBank/DDBJ whole genome shotgun (WGS) entry which is preliminary data.</text>
</comment>
<evidence type="ECO:0000313" key="1">
    <source>
        <dbReference type="EMBL" id="GGF95339.1"/>
    </source>
</evidence>
<organism evidence="1 2">
    <name type="scientific">Marinicella pacifica</name>
    <dbReference type="NCBI Taxonomy" id="1171543"/>
    <lineage>
        <taxon>Bacteria</taxon>
        <taxon>Pseudomonadati</taxon>
        <taxon>Pseudomonadota</taxon>
        <taxon>Gammaproteobacteria</taxon>
        <taxon>Lysobacterales</taxon>
        <taxon>Marinicellaceae</taxon>
        <taxon>Marinicella</taxon>
    </lineage>
</organism>
<evidence type="ECO:0000313" key="2">
    <source>
        <dbReference type="Proteomes" id="UP000605253"/>
    </source>
</evidence>
<evidence type="ECO:0008006" key="3">
    <source>
        <dbReference type="Google" id="ProtNLM"/>
    </source>
</evidence>
<dbReference type="SUPFAM" id="SSF52540">
    <property type="entry name" value="P-loop containing nucleoside triphosphate hydrolases"/>
    <property type="match status" value="1"/>
</dbReference>
<name>A0A917CQH6_9GAMM</name>
<accession>A0A917CQH6</accession>
<gene>
    <name evidence="1" type="ORF">GCM10011365_15840</name>
</gene>
<keyword evidence="2" id="KW-1185">Reference proteome</keyword>
<proteinExistence type="predicted"/>
<dbReference type="InterPro" id="IPR053259">
    <property type="entry name" value="Golvesin-related_Golgi"/>
</dbReference>
<reference evidence="1" key="1">
    <citation type="journal article" date="2014" name="Int. J. Syst. Evol. Microbiol.">
        <title>Complete genome sequence of Corynebacterium casei LMG S-19264T (=DSM 44701T), isolated from a smear-ripened cheese.</title>
        <authorList>
            <consortium name="US DOE Joint Genome Institute (JGI-PGF)"/>
            <person name="Walter F."/>
            <person name="Albersmeier A."/>
            <person name="Kalinowski J."/>
            <person name="Ruckert C."/>
        </authorList>
    </citation>
    <scope>NUCLEOTIDE SEQUENCE</scope>
    <source>
        <strain evidence="1">CGMCC 1.12181</strain>
    </source>
</reference>
<dbReference type="InterPro" id="IPR027417">
    <property type="entry name" value="P-loop_NTPase"/>
</dbReference>
<sequence length="439" mass="50921">MKAWFKRLLKKDKQPAYYFAHIPKTAGTSLIVLLDRYFAHQDIMPEQLWRQVSDLAAVKSHNYRFIRGHFGGGGAAMLTHRPLKKLTMLRDPVELSFSTYAFIKREKNTVVHDLVVGEALSFEDFLIHPDTQNLVSNRMVRYLSFDFKHDPSAQEVFLSPQTIADLQPLLSGNSPILTDEQRYQRAKKWLNQALWFGVLDRFDDAMRLLSYRMRWPPMGASQKLNKHIKRPVISDLARQRVLDNNRHDSQLYDYAQQQFGSQYRTMLNALDLDELSSEKAIDAALDQHYQRHYARQHIMAEAIDYDCGQKLLGQNWHRREWIEADKAFFRWSGPTTRASLDFWVKPHNYKITLHIINALSESLLDGLKIFINDQAVDWSSNDSGVVRTIQLNCPKALVQDNGLLRIGFKCSQVMSHAEAFGSNDQRQVGFALKKIIIKR</sequence>
<dbReference type="RefSeq" id="WP_188365176.1">
    <property type="nucleotide sequence ID" value="NZ_BAABJF010000002.1"/>
</dbReference>
<dbReference type="EMBL" id="BMEO01000005">
    <property type="protein sequence ID" value="GGF95339.1"/>
    <property type="molecule type" value="Genomic_DNA"/>
</dbReference>
<dbReference type="AlphaFoldDB" id="A0A917CQH6"/>
<reference evidence="1" key="2">
    <citation type="submission" date="2020-09" db="EMBL/GenBank/DDBJ databases">
        <authorList>
            <person name="Sun Q."/>
            <person name="Zhou Y."/>
        </authorList>
    </citation>
    <scope>NUCLEOTIDE SEQUENCE</scope>
    <source>
        <strain evidence="1">CGMCC 1.12181</strain>
    </source>
</reference>